<dbReference type="Proteomes" id="UP000256431">
    <property type="component" value="Unassembled WGS sequence"/>
</dbReference>
<comment type="similarity">
    <text evidence="10">Belongs to the RecC family.</text>
</comment>
<evidence type="ECO:0000256" key="5">
    <source>
        <dbReference type="ARBA" id="ARBA00022806"/>
    </source>
</evidence>
<keyword evidence="3 10" id="KW-0227">DNA damage</keyword>
<comment type="miscellaneous">
    <text evidence="10">In the RecBCD complex, RecB has a slow 3'-5' helicase, an exonuclease activity and loads RecA onto ssDNA, RecD has a fast 5'-3' helicase activity, while RecC stimulates the ATPase and processivity of the RecB helicase and contributes to recognition of the Chi site.</text>
</comment>
<evidence type="ECO:0000256" key="1">
    <source>
        <dbReference type="ARBA" id="ARBA00022722"/>
    </source>
</evidence>
<evidence type="ECO:0000259" key="11">
    <source>
        <dbReference type="Pfam" id="PF17946"/>
    </source>
</evidence>
<evidence type="ECO:0000313" key="12">
    <source>
        <dbReference type="EMBL" id="RDU40212.1"/>
    </source>
</evidence>
<keyword evidence="9 10" id="KW-0234">DNA repair</keyword>
<evidence type="ECO:0000256" key="2">
    <source>
        <dbReference type="ARBA" id="ARBA00022741"/>
    </source>
</evidence>
<dbReference type="GO" id="GO:0008854">
    <property type="term" value="F:exodeoxyribonuclease V activity"/>
    <property type="evidence" value="ECO:0007669"/>
    <property type="project" value="InterPro"/>
</dbReference>
<dbReference type="Gene3D" id="1.10.10.160">
    <property type="match status" value="1"/>
</dbReference>
<dbReference type="InterPro" id="IPR013986">
    <property type="entry name" value="DExx_box_DNA_helicase_dom_sf"/>
</dbReference>
<dbReference type="GO" id="GO:0005524">
    <property type="term" value="F:ATP binding"/>
    <property type="evidence" value="ECO:0007669"/>
    <property type="project" value="UniProtKB-UniRule"/>
</dbReference>
<sequence length="1208" mass="137597">MAALSTEPTEQRARIEPGFHAIHANHLEDLRRAVVYICRHNPMPPLESETFLVQSNGIAQWLKLALAEKRTEDGLEGGLGIAAGMDFLFPARFIWQAYRAVLPDGEVPEQSPFDKRRLVWRLYRLLPRLVGQDEAFTPLARFLEGNDPDLRNFQLAEKVADLFDQYQVFRADWLAAWEQGKDVIITARAEEKSLDAETRWQPLLWRRLVEDVGADAHTSRSQIHTRFMEQGQRLQAPANPSRLPTRIVVFGVSSLPRQALEALYVLSRFSQVVLCVHNPCQFYWADIISDRELLTAERKRGRTHPTLSAIEDPDQLHQHANPLLAAWGKQGRDYIRLLDEFDNPDQYRGSFQTPDQKIDIFSDHGNEDAPRLLHQLQNDIHNLTPLQEIRQQQRQLDIQRDHSLAFHEAHSPQREVEILHDQLLAAFNVDPTLRPRDVIVMVPDINVYAPHIQAVFGRYQPGRKRHIPFTISDQGQRHHEPVLIALETLMSLPRSRFAVSEIISLLEVPGIRDRFGINEDEIPLARRWVEGANIRWGLHGQHRESLDLPAELERNTWQSGLRSMLLGYGMGDDEPWAGVEPFGEIGGLQASLAGRLNDFVHQLETLWQALQTHRTPDEWEGLFSEMLGQFFHKVEGSDLLLLNRFRRQLAQWLEDALAAGLEEQTLPLNIVKDVLLEGLDEGGLNQRFLAGKVNFATLMPMRAIPFRKVCLLGMNDGDYPRSRPPVDFDLMAHDYRPGDRSRREDDRYLFLEALLSAREQLYISWVGRSIKDDSERPPSVLVGQLQDHLDSLWSVSGQPETRVIEALTTQHPLQPFSRSYFPKANGLEAGGKGENSSPRPLAEVLEARRLFTYEREWRSAHGGEAAAQTQSALPYQAPEEPISLNDLAAFLKKPIDTFYQRRLQVRFEDVEDDDTDNENFELDGLDRWRLDNELIQDGLLKASSDEELHDRLQATLDRMARRGDLGMGVTEHRLRSELAGRLPDLFERYQNALADWPEAVAEPLPFDYRFESALGSVEIADLIDNLRCNAQGELCRLVVASSSLLTGSGSSKKVRYANLMRDWLIHLAGQLGGQPFETLVLGKEEGRKFRLAPLHPEQARPLFETVLSGWMDATTRALPIHCEAGFAWITSFYGSKKYVGDHERAISEAQQAYTIALERDTGYLRGAFETPELLMASGEFEALLHQLYVPVWEAEQDKSAADQIGGLE</sequence>
<accession>A0A3D8H0N8</accession>
<evidence type="ECO:0000256" key="6">
    <source>
        <dbReference type="ARBA" id="ARBA00022839"/>
    </source>
</evidence>
<evidence type="ECO:0000256" key="7">
    <source>
        <dbReference type="ARBA" id="ARBA00022840"/>
    </source>
</evidence>
<dbReference type="GO" id="GO:0000724">
    <property type="term" value="P:double-strand break repair via homologous recombination"/>
    <property type="evidence" value="ECO:0007669"/>
    <property type="project" value="UniProtKB-UniRule"/>
</dbReference>
<organism evidence="12 13">
    <name type="scientific">Marinobacter flavimaris</name>
    <dbReference type="NCBI Taxonomy" id="262076"/>
    <lineage>
        <taxon>Bacteria</taxon>
        <taxon>Pseudomonadati</taxon>
        <taxon>Pseudomonadota</taxon>
        <taxon>Gammaproteobacteria</taxon>
        <taxon>Pseudomonadales</taxon>
        <taxon>Marinobacteraceae</taxon>
        <taxon>Marinobacter</taxon>
    </lineage>
</organism>
<evidence type="ECO:0000256" key="4">
    <source>
        <dbReference type="ARBA" id="ARBA00022801"/>
    </source>
</evidence>
<keyword evidence="8 10" id="KW-0238">DNA-binding</keyword>
<feature type="domain" description="RecC C-terminal" evidence="11">
    <location>
        <begin position="880"/>
        <end position="1131"/>
    </location>
</feature>
<protein>
    <recommendedName>
        <fullName evidence="10">RecBCD enzyme subunit RecC</fullName>
    </recommendedName>
    <alternativeName>
        <fullName evidence="10">Exonuclease V subunit RecC</fullName>
        <shortName evidence="10">ExoV subunit RecC</shortName>
    </alternativeName>
    <alternativeName>
        <fullName evidence="10">Helicase/nuclease RecBCD subunit RecC</fullName>
    </alternativeName>
</protein>
<keyword evidence="4 10" id="KW-0378">Hydrolase</keyword>
<dbReference type="InterPro" id="IPR006697">
    <property type="entry name" value="RecC"/>
</dbReference>
<evidence type="ECO:0000256" key="3">
    <source>
        <dbReference type="ARBA" id="ARBA00022763"/>
    </source>
</evidence>
<comment type="caution">
    <text evidence="12">The sequence shown here is derived from an EMBL/GenBank/DDBJ whole genome shotgun (WGS) entry which is preliminary data.</text>
</comment>
<dbReference type="Gene3D" id="3.40.50.300">
    <property type="entry name" value="P-loop containing nucleotide triphosphate hydrolases"/>
    <property type="match status" value="2"/>
</dbReference>
<dbReference type="Pfam" id="PF17946">
    <property type="entry name" value="RecC_C"/>
    <property type="match status" value="1"/>
</dbReference>
<dbReference type="AlphaFoldDB" id="A0A3D8H0N8"/>
<dbReference type="InterPro" id="IPR011335">
    <property type="entry name" value="Restrct_endonuc-II-like"/>
</dbReference>
<dbReference type="SUPFAM" id="SSF52540">
    <property type="entry name" value="P-loop containing nucleoside triphosphate hydrolases"/>
    <property type="match status" value="2"/>
</dbReference>
<dbReference type="Gene3D" id="3.40.50.10930">
    <property type="match status" value="1"/>
</dbReference>
<dbReference type="PANTHER" id="PTHR30591:SF1">
    <property type="entry name" value="RECBCD ENZYME SUBUNIT RECC"/>
    <property type="match status" value="1"/>
</dbReference>
<dbReference type="HAMAP" id="MF_01486">
    <property type="entry name" value="RecC"/>
    <property type="match status" value="1"/>
</dbReference>
<proteinExistence type="inferred from homology"/>
<dbReference type="Gene3D" id="1.10.10.990">
    <property type="match status" value="1"/>
</dbReference>
<dbReference type="RefSeq" id="WP_104270978.1">
    <property type="nucleotide sequence ID" value="NZ_PSSW01000006.1"/>
</dbReference>
<dbReference type="NCBIfam" id="TIGR01450">
    <property type="entry name" value="recC"/>
    <property type="match status" value="1"/>
</dbReference>
<dbReference type="GO" id="GO:0009338">
    <property type="term" value="C:exodeoxyribonuclease V complex"/>
    <property type="evidence" value="ECO:0007669"/>
    <property type="project" value="InterPro"/>
</dbReference>
<dbReference type="GO" id="GO:0003678">
    <property type="term" value="F:DNA helicase activity"/>
    <property type="evidence" value="ECO:0007669"/>
    <property type="project" value="UniProtKB-UniRule"/>
</dbReference>
<keyword evidence="5 10" id="KW-0347">Helicase</keyword>
<keyword evidence="1 10" id="KW-0540">Nuclease</keyword>
<comment type="function">
    <text evidence="10">A helicase/nuclease that prepares dsDNA breaks (DSB) for recombinational DNA repair. Binds to DSBs and unwinds DNA via a highly rapid and processive ATP-dependent bidirectional helicase activity. Unwinds dsDNA until it encounters a Chi (crossover hotspot instigator) sequence from the 3' direction. Cuts ssDNA a few nucleotides 3' to the Chi site. The properties and activities of the enzyme are changed at Chi. The Chi-altered holoenzyme produces a long 3'-ssDNA overhang and facilitates RecA-binding to the ssDNA for homologous DNA recombination and repair. Holoenzyme degrades any linearized DNA that is unable to undergo homologous recombination. In the holoenzyme this subunit recognizes the wild-type Chi sequence, and when added to isolated RecB increases its ATP-dependent helicase processivity.</text>
</comment>
<dbReference type="GO" id="GO:0003677">
    <property type="term" value="F:DNA binding"/>
    <property type="evidence" value="ECO:0007669"/>
    <property type="project" value="UniProtKB-UniRule"/>
</dbReference>
<name>A0A3D8H0N8_9GAMM</name>
<comment type="subunit">
    <text evidence="10">Heterotrimer of RecB, RecC and RecD. All subunits contribute to DNA-binding.</text>
</comment>
<keyword evidence="13" id="KW-1185">Reference proteome</keyword>
<gene>
    <name evidence="10 12" type="primary">recC</name>
    <name evidence="12" type="ORF">DXI23_13450</name>
</gene>
<dbReference type="InterPro" id="IPR027417">
    <property type="entry name" value="P-loop_NTPase"/>
</dbReference>
<reference evidence="12 13" key="1">
    <citation type="submission" date="2018-08" db="EMBL/GenBank/DDBJ databases">
        <title>Genome sequence of Marinobacter flavimaris KCTC 12185.</title>
        <authorList>
            <person name="Chun J."/>
            <person name="Kim B.-Y."/>
            <person name="Choi S.-B."/>
            <person name="Kwak M.-J."/>
        </authorList>
    </citation>
    <scope>NUCLEOTIDE SEQUENCE [LARGE SCALE GENOMIC DNA]</scope>
    <source>
        <strain evidence="12 13">KCTC 12185</strain>
    </source>
</reference>
<evidence type="ECO:0000313" key="13">
    <source>
        <dbReference type="Proteomes" id="UP000256431"/>
    </source>
</evidence>
<evidence type="ECO:0000256" key="8">
    <source>
        <dbReference type="ARBA" id="ARBA00023125"/>
    </source>
</evidence>
<keyword evidence="7 10" id="KW-0067">ATP-binding</keyword>
<keyword evidence="6 10" id="KW-0269">Exonuclease</keyword>
<dbReference type="InterPro" id="IPR041500">
    <property type="entry name" value="RecC_C"/>
</dbReference>
<evidence type="ECO:0000256" key="10">
    <source>
        <dbReference type="HAMAP-Rule" id="MF_01486"/>
    </source>
</evidence>
<keyword evidence="2 10" id="KW-0547">Nucleotide-binding</keyword>
<dbReference type="PIRSF" id="PIRSF000980">
    <property type="entry name" value="RecC"/>
    <property type="match status" value="1"/>
</dbReference>
<dbReference type="EMBL" id="QRDH01000006">
    <property type="protein sequence ID" value="RDU40212.1"/>
    <property type="molecule type" value="Genomic_DNA"/>
</dbReference>
<dbReference type="SUPFAM" id="SSF52980">
    <property type="entry name" value="Restriction endonuclease-like"/>
    <property type="match status" value="1"/>
</dbReference>
<dbReference type="Pfam" id="PF04257">
    <property type="entry name" value="Exonuc_V_gamma"/>
    <property type="match status" value="1"/>
</dbReference>
<evidence type="ECO:0000256" key="9">
    <source>
        <dbReference type="ARBA" id="ARBA00023204"/>
    </source>
</evidence>
<dbReference type="PANTHER" id="PTHR30591">
    <property type="entry name" value="RECBCD ENZYME SUBUNIT RECC"/>
    <property type="match status" value="1"/>
</dbReference>